<name>A0ABS7TBM3_9GAMM</name>
<gene>
    <name evidence="1" type="ORF">K7B09_02840</name>
</gene>
<proteinExistence type="predicted"/>
<comment type="caution">
    <text evidence="1">The sequence shown here is derived from an EMBL/GenBank/DDBJ whole genome shotgun (WGS) entry which is preliminary data.</text>
</comment>
<dbReference type="Gene3D" id="2.10.109.10">
    <property type="entry name" value="Umud Fragment, subunit A"/>
    <property type="match status" value="1"/>
</dbReference>
<dbReference type="InterPro" id="IPR036286">
    <property type="entry name" value="LexA/Signal_pep-like_sf"/>
</dbReference>
<dbReference type="Proteomes" id="UP001430290">
    <property type="component" value="Unassembled WGS sequence"/>
</dbReference>
<organism evidence="1 2">
    <name type="scientific">Thermomonas beijingensis</name>
    <dbReference type="NCBI Taxonomy" id="2872701"/>
    <lineage>
        <taxon>Bacteria</taxon>
        <taxon>Pseudomonadati</taxon>
        <taxon>Pseudomonadota</taxon>
        <taxon>Gammaproteobacteria</taxon>
        <taxon>Lysobacterales</taxon>
        <taxon>Lysobacteraceae</taxon>
        <taxon>Thermomonas</taxon>
    </lineage>
</organism>
<reference evidence="1" key="1">
    <citation type="submission" date="2021-09" db="EMBL/GenBank/DDBJ databases">
        <authorList>
            <person name="Wu T."/>
            <person name="Guo S.Z."/>
        </authorList>
    </citation>
    <scope>NUCLEOTIDE SEQUENCE</scope>
    <source>
        <strain evidence="1">RSS-23</strain>
    </source>
</reference>
<dbReference type="SUPFAM" id="SSF51306">
    <property type="entry name" value="LexA/Signal peptidase"/>
    <property type="match status" value="1"/>
</dbReference>
<evidence type="ECO:0000313" key="1">
    <source>
        <dbReference type="EMBL" id="MBZ4185261.1"/>
    </source>
</evidence>
<keyword evidence="2" id="KW-1185">Reference proteome</keyword>
<dbReference type="EMBL" id="JAIQDJ010000001">
    <property type="protein sequence ID" value="MBZ4185261.1"/>
    <property type="molecule type" value="Genomic_DNA"/>
</dbReference>
<dbReference type="CDD" id="cd06462">
    <property type="entry name" value="Peptidase_S24_S26"/>
    <property type="match status" value="1"/>
</dbReference>
<dbReference type="RefSeq" id="WP_223626557.1">
    <property type="nucleotide sequence ID" value="NZ_JAIQDJ010000001.1"/>
</dbReference>
<sequence>MPRQPQNLLSSTDHPADASCTRVALAQEALQRFGQLRFRALGSSMLPAIAPGDLLVFRKAAADELALGQIVLVRRDAALVAHRLVSCNGDHLITMGDALPSPDAPVHPSQVLGVLEAHVRRSRILAHPVGHHRRLLPRTTRWLLRNVPLAHRIACRWPRITAITA</sequence>
<evidence type="ECO:0000313" key="2">
    <source>
        <dbReference type="Proteomes" id="UP001430290"/>
    </source>
</evidence>
<accession>A0ABS7TBM3</accession>
<protein>
    <submittedName>
        <fullName evidence="1">S24/S26 family peptidase</fullName>
    </submittedName>
</protein>